<dbReference type="PROSITE" id="PS51383">
    <property type="entry name" value="YJEF_C_3"/>
    <property type="match status" value="1"/>
</dbReference>
<dbReference type="Proteomes" id="UP000254266">
    <property type="component" value="Unassembled WGS sequence"/>
</dbReference>
<dbReference type="HAMAP" id="MF_01965">
    <property type="entry name" value="NADHX_dehydratase"/>
    <property type="match status" value="1"/>
</dbReference>
<comment type="function">
    <text evidence="18">Catalyzes the epimerization of the S- and R-forms of NAD(P)HX, a damaged form of NAD(P)H that is a result of enzymatic or heat-dependent hydration. This is a prerequisite for the S-specific NAD(P)H-hydrate dehydratase to allow the repair of both epimers of NAD(P)HX.</text>
</comment>
<evidence type="ECO:0000256" key="4">
    <source>
        <dbReference type="ARBA" id="ARBA00009524"/>
    </source>
</evidence>
<keyword evidence="13" id="KW-0511">Multifunctional enzyme</keyword>
<feature type="binding site" evidence="17">
    <location>
        <position position="327"/>
    </location>
    <ligand>
        <name>(6S)-NADPHX</name>
        <dbReference type="ChEBI" id="CHEBI:64076"/>
    </ligand>
</feature>
<dbReference type="GO" id="GO:0046872">
    <property type="term" value="F:metal ion binding"/>
    <property type="evidence" value="ECO:0007669"/>
    <property type="project" value="UniProtKB-UniRule"/>
</dbReference>
<keyword evidence="23" id="KW-1185">Reference proteome</keyword>
<evidence type="ECO:0000256" key="6">
    <source>
        <dbReference type="ARBA" id="ARBA00022741"/>
    </source>
</evidence>
<dbReference type="InterPro" id="IPR004443">
    <property type="entry name" value="YjeF_N_dom"/>
</dbReference>
<evidence type="ECO:0000256" key="14">
    <source>
        <dbReference type="ARBA" id="ARBA00025153"/>
    </source>
</evidence>
<organism evidence="22 23">
    <name type="scientific">endosymbiont of Galathealinum brachiosum</name>
    <dbReference type="NCBI Taxonomy" id="2200906"/>
    <lineage>
        <taxon>Bacteria</taxon>
        <taxon>Pseudomonadati</taxon>
        <taxon>Pseudomonadota</taxon>
        <taxon>Gammaproteobacteria</taxon>
        <taxon>sulfur-oxidizing symbionts</taxon>
    </lineage>
</organism>
<dbReference type="InterPro" id="IPR000631">
    <property type="entry name" value="CARKD"/>
</dbReference>
<feature type="binding site" evidence="18">
    <location>
        <position position="164"/>
    </location>
    <ligand>
        <name>(6S)-NADPHX</name>
        <dbReference type="ChEBI" id="CHEBI:64076"/>
    </ligand>
</feature>
<evidence type="ECO:0000256" key="10">
    <source>
        <dbReference type="ARBA" id="ARBA00023027"/>
    </source>
</evidence>
<dbReference type="GO" id="GO:0052855">
    <property type="term" value="F:ADP-dependent NAD(P)H-hydrate dehydratase activity"/>
    <property type="evidence" value="ECO:0007669"/>
    <property type="project" value="UniProtKB-UniRule"/>
</dbReference>
<comment type="function">
    <text evidence="17">Catalyzes the dehydration of the S-form of NAD(P)HX at the expense of ADP, which is converted to AMP. Together with NAD(P)HX epimerase, which catalyzes the epimerization of the S- and R-forms, the enzyme allows the repair of both epimers of NAD(P)HX, a damaged form of NAD(P)H that is a result of enzymatic or heat-dependent hydration.</text>
</comment>
<evidence type="ECO:0000256" key="5">
    <source>
        <dbReference type="ARBA" id="ARBA00022723"/>
    </source>
</evidence>
<reference evidence="22 23" key="1">
    <citation type="journal article" date="2018" name="ISME J.">
        <title>Endosymbiont genomes yield clues of tubeworm success.</title>
        <authorList>
            <person name="Li Y."/>
            <person name="Liles M.R."/>
            <person name="Halanych K.M."/>
        </authorList>
    </citation>
    <scope>NUCLEOTIDE SEQUENCE [LARGE SCALE GENOMIC DNA]</scope>
    <source>
        <strain evidence="22">A1464</strain>
    </source>
</reference>
<evidence type="ECO:0000256" key="1">
    <source>
        <dbReference type="ARBA" id="ARBA00000013"/>
    </source>
</evidence>
<gene>
    <name evidence="17" type="primary">nnrD</name>
    <name evidence="18" type="synonym">nnrE</name>
    <name evidence="22" type="ORF">DIZ80_01430</name>
</gene>
<dbReference type="CDD" id="cd01171">
    <property type="entry name" value="YXKO-related"/>
    <property type="match status" value="1"/>
</dbReference>
<dbReference type="NCBIfam" id="TIGR00196">
    <property type="entry name" value="yjeF_cterm"/>
    <property type="match status" value="1"/>
</dbReference>
<dbReference type="SUPFAM" id="SSF53613">
    <property type="entry name" value="Ribokinase-like"/>
    <property type="match status" value="1"/>
</dbReference>
<evidence type="ECO:0000256" key="8">
    <source>
        <dbReference type="ARBA" id="ARBA00022857"/>
    </source>
</evidence>
<dbReference type="GO" id="GO:0005524">
    <property type="term" value="F:ATP binding"/>
    <property type="evidence" value="ECO:0007669"/>
    <property type="project" value="UniProtKB-UniRule"/>
</dbReference>
<dbReference type="Gene3D" id="3.40.1190.20">
    <property type="match status" value="1"/>
</dbReference>
<comment type="similarity">
    <text evidence="4 19">In the C-terminal section; belongs to the NnrD/CARKD family.</text>
</comment>
<evidence type="ECO:0000259" key="20">
    <source>
        <dbReference type="PROSITE" id="PS51383"/>
    </source>
</evidence>
<name>A0A370DL44_9GAMM</name>
<dbReference type="EMBL" id="QFXC01000003">
    <property type="protein sequence ID" value="RDH85618.1"/>
    <property type="molecule type" value="Genomic_DNA"/>
</dbReference>
<accession>A0A370DL44</accession>
<comment type="cofactor">
    <cofactor evidence="18 19">
        <name>K(+)</name>
        <dbReference type="ChEBI" id="CHEBI:29103"/>
    </cofactor>
    <text evidence="18 19">Binds 1 potassium ion per subunit.</text>
</comment>
<comment type="caution">
    <text evidence="22">The sequence shown here is derived from an EMBL/GenBank/DDBJ whole genome shotgun (WGS) entry which is preliminary data.</text>
</comment>
<comment type="similarity">
    <text evidence="17">Belongs to the NnrD/CARKD family.</text>
</comment>
<feature type="binding site" evidence="17">
    <location>
        <begin position="418"/>
        <end position="422"/>
    </location>
    <ligand>
        <name>AMP</name>
        <dbReference type="ChEBI" id="CHEBI:456215"/>
    </ligand>
</feature>
<evidence type="ECO:0000256" key="17">
    <source>
        <dbReference type="HAMAP-Rule" id="MF_01965"/>
    </source>
</evidence>
<keyword evidence="8 17" id="KW-0521">NADP</keyword>
<feature type="binding site" evidence="17">
    <location>
        <position position="373"/>
    </location>
    <ligand>
        <name>(6S)-NADPHX</name>
        <dbReference type="ChEBI" id="CHEBI:64076"/>
    </ligand>
</feature>
<comment type="catalytic activity">
    <reaction evidence="15 17 19">
        <text>(6S)-NADHX + ADP = AMP + phosphate + NADH + H(+)</text>
        <dbReference type="Rhea" id="RHEA:32223"/>
        <dbReference type="ChEBI" id="CHEBI:15378"/>
        <dbReference type="ChEBI" id="CHEBI:43474"/>
        <dbReference type="ChEBI" id="CHEBI:57945"/>
        <dbReference type="ChEBI" id="CHEBI:64074"/>
        <dbReference type="ChEBI" id="CHEBI:456215"/>
        <dbReference type="ChEBI" id="CHEBI:456216"/>
        <dbReference type="EC" id="4.2.1.136"/>
    </reaction>
</comment>
<proteinExistence type="inferred from homology"/>
<comment type="similarity">
    <text evidence="3 19">In the N-terminal section; belongs to the NnrE/AIBP family.</text>
</comment>
<feature type="domain" description="YjeF C-terminal" evidence="20">
    <location>
        <begin position="231"/>
        <end position="505"/>
    </location>
</feature>
<feature type="binding site" evidence="18">
    <location>
        <position position="131"/>
    </location>
    <ligand>
        <name>K(+)</name>
        <dbReference type="ChEBI" id="CHEBI:29103"/>
    </ligand>
</feature>
<dbReference type="InterPro" id="IPR017953">
    <property type="entry name" value="Carbohydrate_kinase_pred_CS"/>
</dbReference>
<comment type="function">
    <text evidence="14 19">Bifunctional enzyme that catalyzes the epimerization of the S- and R-forms of NAD(P)HX and the dehydration of the S-form of NAD(P)HX at the expense of ADP, which is converted to AMP. This allows the repair of both epimers of NAD(P)HX, a damaged form of NAD(P)H that is a result of enzymatic or heat-dependent hydration.</text>
</comment>
<comment type="catalytic activity">
    <reaction evidence="2 18 19">
        <text>(6R)-NADPHX = (6S)-NADPHX</text>
        <dbReference type="Rhea" id="RHEA:32227"/>
        <dbReference type="ChEBI" id="CHEBI:64076"/>
        <dbReference type="ChEBI" id="CHEBI:64077"/>
        <dbReference type="EC" id="5.1.99.6"/>
    </reaction>
</comment>
<comment type="subunit">
    <text evidence="17">Homotetramer.</text>
</comment>
<dbReference type="PANTHER" id="PTHR12592:SF0">
    <property type="entry name" value="ATP-DEPENDENT (S)-NAD(P)H-HYDRATE DEHYDRATASE"/>
    <property type="match status" value="1"/>
</dbReference>
<evidence type="ECO:0000259" key="21">
    <source>
        <dbReference type="PROSITE" id="PS51385"/>
    </source>
</evidence>
<evidence type="ECO:0000256" key="2">
    <source>
        <dbReference type="ARBA" id="ARBA00000909"/>
    </source>
</evidence>
<evidence type="ECO:0000256" key="7">
    <source>
        <dbReference type="ARBA" id="ARBA00022840"/>
    </source>
</evidence>
<feature type="binding site" evidence="18">
    <location>
        <position position="167"/>
    </location>
    <ligand>
        <name>K(+)</name>
        <dbReference type="ChEBI" id="CHEBI:29103"/>
    </ligand>
</feature>
<dbReference type="GO" id="GO:0046496">
    <property type="term" value="P:nicotinamide nucleotide metabolic process"/>
    <property type="evidence" value="ECO:0007669"/>
    <property type="project" value="UniProtKB-UniRule"/>
</dbReference>
<feature type="binding site" evidence="17">
    <location>
        <position position="448"/>
    </location>
    <ligand>
        <name>(6S)-NADPHX</name>
        <dbReference type="ChEBI" id="CHEBI:64076"/>
    </ligand>
</feature>
<keyword evidence="7 17" id="KW-0067">ATP-binding</keyword>
<evidence type="ECO:0000256" key="15">
    <source>
        <dbReference type="ARBA" id="ARBA00048238"/>
    </source>
</evidence>
<dbReference type="PIRSF" id="PIRSF017184">
    <property type="entry name" value="Nnr"/>
    <property type="match status" value="1"/>
</dbReference>
<keyword evidence="10 17" id="KW-0520">NAD</keyword>
<dbReference type="AlphaFoldDB" id="A0A370DL44"/>
<dbReference type="FunFam" id="3.40.50.10260:FF:000003">
    <property type="entry name" value="Multifunctional fusion protein"/>
    <property type="match status" value="1"/>
</dbReference>
<sequence length="505" mass="53491">MKSTPVNPDPIKLYSAEATRNLDAIAINEFKIPGYELMKRAGKATINHLQNTYPLAKEILICCGAGNNAGDGYVIAKLAKLAGLNVKVISLVETGKLKGDAKLAWQDWNSQGQQLSRFSDKLLQKSDVIVDALLGTGLKRQVEGEWASLIKAINSSGKPVISVDIPSGLCPDTGAIAAHAVKANSTMTFIALKKGMFTHLAVDYCGEILFDNLSLPSGVYKRQDEQAHLLDWEYLKRQIKVRKSSSHKHQLGHVFILGGDKGMPGAIRMAAEAALRSGAGLVTVVSHKEHVGVLLAGRPELMLSASDDGHVSPDLLSKASSIVIGPGLTDSLWSQNLLSSALESSAPKVIDAGALRLLSVEDGPRNDWVLTPHAGEAAALLIDHNAEKESLNASAIQESRFTSIEMLQLKYGGQIILKGAGSLLLSPDQLIQLCPYGNPGMASAGMGDVLSGLVGSLIAQGYELSLASSLAVCIHSMAGDMAAADGQTGLLASDLFPHIRQLMNT</sequence>
<evidence type="ECO:0000256" key="9">
    <source>
        <dbReference type="ARBA" id="ARBA00022958"/>
    </source>
</evidence>
<dbReference type="HAMAP" id="MF_01966">
    <property type="entry name" value="NADHX_epimerase"/>
    <property type="match status" value="1"/>
</dbReference>
<evidence type="ECO:0000256" key="16">
    <source>
        <dbReference type="ARBA" id="ARBA00049209"/>
    </source>
</evidence>
<keyword evidence="12 17" id="KW-0456">Lyase</keyword>
<dbReference type="PROSITE" id="PS01050">
    <property type="entry name" value="YJEF_C_2"/>
    <property type="match status" value="1"/>
</dbReference>
<evidence type="ECO:0000256" key="13">
    <source>
        <dbReference type="ARBA" id="ARBA00023268"/>
    </source>
</evidence>
<dbReference type="SUPFAM" id="SSF64153">
    <property type="entry name" value="YjeF N-terminal domain-like"/>
    <property type="match status" value="1"/>
</dbReference>
<comment type="similarity">
    <text evidence="18">Belongs to the NnrE/AIBP family.</text>
</comment>
<keyword evidence="6 17" id="KW-0547">Nucleotide-binding</keyword>
<dbReference type="PROSITE" id="PS51385">
    <property type="entry name" value="YJEF_N"/>
    <property type="match status" value="1"/>
</dbReference>
<comment type="cofactor">
    <cofactor evidence="17">
        <name>Mg(2+)</name>
        <dbReference type="ChEBI" id="CHEBI:18420"/>
    </cofactor>
</comment>
<feature type="binding site" evidence="17">
    <location>
        <position position="266"/>
    </location>
    <ligand>
        <name>(6S)-NADPHX</name>
        <dbReference type="ChEBI" id="CHEBI:64076"/>
    </ligand>
</feature>
<evidence type="ECO:0000256" key="11">
    <source>
        <dbReference type="ARBA" id="ARBA00023235"/>
    </source>
</evidence>
<dbReference type="GO" id="GO:0110051">
    <property type="term" value="P:metabolite repair"/>
    <property type="evidence" value="ECO:0007669"/>
    <property type="project" value="TreeGrafter"/>
</dbReference>
<protein>
    <recommendedName>
        <fullName evidence="19">Bifunctional NAD(P)H-hydrate repair enzyme</fullName>
    </recommendedName>
    <alternativeName>
        <fullName evidence="19">Nicotinamide nucleotide repair protein</fullName>
    </alternativeName>
    <domain>
        <recommendedName>
            <fullName evidence="19">ADP-dependent (S)-NAD(P)H-hydrate dehydratase</fullName>
            <ecNumber evidence="19">4.2.1.136</ecNumber>
        </recommendedName>
        <alternativeName>
            <fullName evidence="19">ADP-dependent NAD(P)HX dehydratase</fullName>
        </alternativeName>
    </domain>
    <domain>
        <recommendedName>
            <fullName evidence="19">NAD(P)H-hydrate epimerase</fullName>
            <ecNumber evidence="19">5.1.99.6</ecNumber>
        </recommendedName>
    </domain>
</protein>
<feature type="domain" description="YjeF N-terminal" evidence="21">
    <location>
        <begin position="19"/>
        <end position="221"/>
    </location>
</feature>
<evidence type="ECO:0000256" key="18">
    <source>
        <dbReference type="HAMAP-Rule" id="MF_01966"/>
    </source>
</evidence>
<evidence type="ECO:0000256" key="12">
    <source>
        <dbReference type="ARBA" id="ARBA00023239"/>
    </source>
</evidence>
<evidence type="ECO:0000313" key="23">
    <source>
        <dbReference type="Proteomes" id="UP000254266"/>
    </source>
</evidence>
<feature type="binding site" evidence="17">
    <location>
        <position position="447"/>
    </location>
    <ligand>
        <name>AMP</name>
        <dbReference type="ChEBI" id="CHEBI:456215"/>
    </ligand>
</feature>
<dbReference type="PANTHER" id="PTHR12592">
    <property type="entry name" value="ATP-DEPENDENT (S)-NAD(P)H-HYDRATE DEHYDRATASE FAMILY MEMBER"/>
    <property type="match status" value="1"/>
</dbReference>
<dbReference type="NCBIfam" id="TIGR00197">
    <property type="entry name" value="yjeF_nterm"/>
    <property type="match status" value="1"/>
</dbReference>
<feature type="binding site" evidence="18">
    <location>
        <begin position="135"/>
        <end position="141"/>
    </location>
    <ligand>
        <name>(6S)-NADPHX</name>
        <dbReference type="ChEBI" id="CHEBI:64076"/>
    </ligand>
</feature>
<dbReference type="Pfam" id="PF03853">
    <property type="entry name" value="YjeF_N"/>
    <property type="match status" value="1"/>
</dbReference>
<keyword evidence="5 18" id="KW-0479">Metal-binding</keyword>
<dbReference type="InterPro" id="IPR036652">
    <property type="entry name" value="YjeF_N_dom_sf"/>
</dbReference>
<feature type="binding site" evidence="18">
    <location>
        <position position="68"/>
    </location>
    <ligand>
        <name>K(+)</name>
        <dbReference type="ChEBI" id="CHEBI:29103"/>
    </ligand>
</feature>
<evidence type="ECO:0000256" key="3">
    <source>
        <dbReference type="ARBA" id="ARBA00006001"/>
    </source>
</evidence>
<dbReference type="EC" id="4.2.1.136" evidence="19"/>
<comment type="catalytic activity">
    <reaction evidence="16 17 19">
        <text>(6S)-NADPHX + ADP = AMP + phosphate + NADPH + H(+)</text>
        <dbReference type="Rhea" id="RHEA:32235"/>
        <dbReference type="ChEBI" id="CHEBI:15378"/>
        <dbReference type="ChEBI" id="CHEBI:43474"/>
        <dbReference type="ChEBI" id="CHEBI:57783"/>
        <dbReference type="ChEBI" id="CHEBI:64076"/>
        <dbReference type="ChEBI" id="CHEBI:456215"/>
        <dbReference type="ChEBI" id="CHEBI:456216"/>
        <dbReference type="EC" id="4.2.1.136"/>
    </reaction>
</comment>
<dbReference type="Pfam" id="PF01256">
    <property type="entry name" value="Carb_kinase"/>
    <property type="match status" value="1"/>
</dbReference>
<keyword evidence="11 18" id="KW-0413">Isomerase</keyword>
<evidence type="ECO:0000256" key="19">
    <source>
        <dbReference type="PIRNR" id="PIRNR017184"/>
    </source>
</evidence>
<comment type="catalytic activity">
    <reaction evidence="1 18 19">
        <text>(6R)-NADHX = (6S)-NADHX</text>
        <dbReference type="Rhea" id="RHEA:32215"/>
        <dbReference type="ChEBI" id="CHEBI:64074"/>
        <dbReference type="ChEBI" id="CHEBI:64075"/>
        <dbReference type="EC" id="5.1.99.6"/>
    </reaction>
</comment>
<dbReference type="Gene3D" id="3.40.50.10260">
    <property type="entry name" value="YjeF N-terminal domain"/>
    <property type="match status" value="1"/>
</dbReference>
<dbReference type="GO" id="GO:0052856">
    <property type="term" value="F:NAD(P)HX epimerase activity"/>
    <property type="evidence" value="ECO:0007669"/>
    <property type="project" value="UniProtKB-UniRule"/>
</dbReference>
<dbReference type="EC" id="5.1.99.6" evidence="19"/>
<keyword evidence="9 18" id="KW-0630">Potassium</keyword>
<evidence type="ECO:0000313" key="22">
    <source>
        <dbReference type="EMBL" id="RDH85618.1"/>
    </source>
</evidence>
<dbReference type="InterPro" id="IPR029056">
    <property type="entry name" value="Ribokinase-like"/>
</dbReference>
<comment type="caution">
    <text evidence="18">Lacks conserved residue(s) required for the propagation of feature annotation.</text>
</comment>
<dbReference type="InterPro" id="IPR030677">
    <property type="entry name" value="Nnr"/>
</dbReference>